<evidence type="ECO:0000313" key="2">
    <source>
        <dbReference type="Proteomes" id="UP000564885"/>
    </source>
</evidence>
<evidence type="ECO:0000313" key="1">
    <source>
        <dbReference type="EMBL" id="NNM73846.1"/>
    </source>
</evidence>
<dbReference type="AlphaFoldDB" id="A0A849I218"/>
<comment type="caution">
    <text evidence="1">The sequence shown here is derived from an EMBL/GenBank/DDBJ whole genome shotgun (WGS) entry which is preliminary data.</text>
</comment>
<keyword evidence="2" id="KW-1185">Reference proteome</keyword>
<protein>
    <submittedName>
        <fullName evidence="1">Uncharacterized protein</fullName>
    </submittedName>
</protein>
<organism evidence="1 2">
    <name type="scientific">Enterovirga aerilata</name>
    <dbReference type="NCBI Taxonomy" id="2730920"/>
    <lineage>
        <taxon>Bacteria</taxon>
        <taxon>Pseudomonadati</taxon>
        <taxon>Pseudomonadota</taxon>
        <taxon>Alphaproteobacteria</taxon>
        <taxon>Hyphomicrobiales</taxon>
        <taxon>Methylobacteriaceae</taxon>
        <taxon>Enterovirga</taxon>
    </lineage>
</organism>
<sequence length="356" mass="39195">MSRSNIVPVGMPAHQATRERAFRLPTIVLSGVRPDPTSVYFGNLPDNSVEAHRAAPERGEPLPRALSAAEDFRMSALHFAQTRHIPLPAAPLSEEQDIVRLDIPVLDPRTDVVKRDVAGHLVSSIYPDHLGLDPNRAFRCPAAARRDEVPDVVRSEKLPNGYHVTATSLEAAAVQMLACDPQVTRILPRAHVLTYPFVEGGRTVMRSFVPDFVFVRTSGEVSTLALAPSWEPGANGARRALEAEAIRAAYKRHGVTFLRWSEHKPFARHPRRNRELMLQRAPEATEADLKKVRAVLALHGVPTTVKAVHRRAKLTTRPVLDRVLGCLMNLALRGEVSLDLSKPFDGTTRVGKGAIA</sequence>
<dbReference type="Proteomes" id="UP000564885">
    <property type="component" value="Unassembled WGS sequence"/>
</dbReference>
<accession>A0A849I218</accession>
<reference evidence="1 2" key="1">
    <citation type="submission" date="2020-04" db="EMBL/GenBank/DDBJ databases">
        <title>Enterovirga sp. isolate from soil.</title>
        <authorList>
            <person name="Chea S."/>
            <person name="Kim D.-U."/>
        </authorList>
    </citation>
    <scope>NUCLEOTIDE SEQUENCE [LARGE SCALE GENOMIC DNA]</scope>
    <source>
        <strain evidence="1 2">DB1703</strain>
    </source>
</reference>
<name>A0A849I218_9HYPH</name>
<dbReference type="EMBL" id="JABEPP010000004">
    <property type="protein sequence ID" value="NNM73846.1"/>
    <property type="molecule type" value="Genomic_DNA"/>
</dbReference>
<proteinExistence type="predicted"/>
<gene>
    <name evidence="1" type="ORF">HJG44_15795</name>
</gene>